<dbReference type="PANTHER" id="PTHR10381">
    <property type="entry name" value="ATP-DEPENDENT CLP PROTEASE PROTEOLYTIC SUBUNIT"/>
    <property type="match status" value="1"/>
</dbReference>
<dbReference type="RefSeq" id="WP_311671241.1">
    <property type="nucleotide sequence ID" value="NZ_JAVREQ010000001.1"/>
</dbReference>
<evidence type="ECO:0000313" key="8">
    <source>
        <dbReference type="EMBL" id="MDT0377236.1"/>
    </source>
</evidence>
<dbReference type="PANTHER" id="PTHR10381:SF70">
    <property type="entry name" value="ATP-DEPENDENT CLP PROTEASE PROTEOLYTIC SUBUNIT"/>
    <property type="match status" value="1"/>
</dbReference>
<accession>A0ABU2NJR7</accession>
<dbReference type="Proteomes" id="UP001183414">
    <property type="component" value="Unassembled WGS sequence"/>
</dbReference>
<keyword evidence="4 8" id="KW-0378">Hydrolase</keyword>
<keyword evidence="2" id="KW-0963">Cytoplasm</keyword>
<gene>
    <name evidence="8" type="ORF">RM572_00400</name>
</gene>
<dbReference type="CDD" id="cd07016">
    <property type="entry name" value="S14_ClpP_1"/>
    <property type="match status" value="1"/>
</dbReference>
<proteinExistence type="inferred from homology"/>
<dbReference type="GO" id="GO:0004252">
    <property type="term" value="F:serine-type endopeptidase activity"/>
    <property type="evidence" value="ECO:0007669"/>
    <property type="project" value="UniProtKB-EC"/>
</dbReference>
<feature type="compositionally biased region" description="Basic and acidic residues" evidence="7">
    <location>
        <begin position="322"/>
        <end position="333"/>
    </location>
</feature>
<protein>
    <recommendedName>
        <fullName evidence="6">ATP-dependent Clp protease proteolytic subunit</fullName>
    </recommendedName>
</protein>
<comment type="similarity">
    <text evidence="1 6">Belongs to the peptidase S14 family.</text>
</comment>
<evidence type="ECO:0000256" key="3">
    <source>
        <dbReference type="ARBA" id="ARBA00022670"/>
    </source>
</evidence>
<name>A0ABU2NJR7_9ACTN</name>
<dbReference type="InterPro" id="IPR029045">
    <property type="entry name" value="ClpP/crotonase-like_dom_sf"/>
</dbReference>
<feature type="compositionally biased region" description="Low complexity" evidence="7">
    <location>
        <begin position="247"/>
        <end position="263"/>
    </location>
</feature>
<dbReference type="NCBIfam" id="NF045542">
    <property type="entry name" value="Clp_rel_HeadMat"/>
    <property type="match status" value="1"/>
</dbReference>
<keyword evidence="9" id="KW-1185">Reference proteome</keyword>
<dbReference type="Gene3D" id="3.90.226.10">
    <property type="entry name" value="2-enoyl-CoA Hydratase, Chain A, domain 1"/>
    <property type="match status" value="1"/>
</dbReference>
<sequence>MPPWITPVEPRSALRTRAQPRPAHDWYAINNLGPDEAEVLLYDEIGGWFGTSADDFVRELRDLTARNLSVRLNSPGGSVFEGIALANAIRAYPGTVTVYVDGLAASIASVIALAGDRLIMRPQSQLMIHDASGLTYGNAEEMREMAALLDRQSDNIAEAYADRAGGTVQAWRDRMRAETWYSAREAVAAGLADDMQPMPRHDEPEEEPEAPDEEREALSARDDRRTVLARSWDLSVFRYAGRDHAPTPDTTAAPTATAEPPAVADEEGVADSPPLHVPTTAAPPEQHADPEPTAEEQQPAPNNDDGAPGGQGGAADPGTAPEAHRGHEQEEGRGGLGALLPGTQVVLHIGPDTTPAAFLASLTAALGTPPGAPPGGPPPTPTPPDTEGPAHSAGPSSWAERTAGLLAPTPTRAASAAQGWAELTAHLAHPAQEGAV</sequence>
<feature type="compositionally biased region" description="Low complexity" evidence="7">
    <location>
        <begin position="295"/>
        <end position="306"/>
    </location>
</feature>
<feature type="region of interest" description="Disordered" evidence="7">
    <location>
        <begin position="194"/>
        <end position="223"/>
    </location>
</feature>
<dbReference type="SUPFAM" id="SSF52096">
    <property type="entry name" value="ClpP/crotonase"/>
    <property type="match status" value="1"/>
</dbReference>
<dbReference type="InterPro" id="IPR023562">
    <property type="entry name" value="ClpP/TepA"/>
</dbReference>
<feature type="compositionally biased region" description="Pro residues" evidence="7">
    <location>
        <begin position="370"/>
        <end position="386"/>
    </location>
</feature>
<evidence type="ECO:0000256" key="4">
    <source>
        <dbReference type="ARBA" id="ARBA00022801"/>
    </source>
</evidence>
<organism evidence="8 9">
    <name type="scientific">Streptomyces hazeniae</name>
    <dbReference type="NCBI Taxonomy" id="3075538"/>
    <lineage>
        <taxon>Bacteria</taxon>
        <taxon>Bacillati</taxon>
        <taxon>Actinomycetota</taxon>
        <taxon>Actinomycetes</taxon>
        <taxon>Kitasatosporales</taxon>
        <taxon>Streptomycetaceae</taxon>
        <taxon>Streptomyces</taxon>
    </lineage>
</organism>
<evidence type="ECO:0000313" key="9">
    <source>
        <dbReference type="Proteomes" id="UP001183414"/>
    </source>
</evidence>
<dbReference type="EMBL" id="JAVREQ010000001">
    <property type="protein sequence ID" value="MDT0377236.1"/>
    <property type="molecule type" value="Genomic_DNA"/>
</dbReference>
<evidence type="ECO:0000256" key="2">
    <source>
        <dbReference type="ARBA" id="ARBA00022490"/>
    </source>
</evidence>
<feature type="region of interest" description="Disordered" evidence="7">
    <location>
        <begin position="241"/>
        <end position="339"/>
    </location>
</feature>
<comment type="caution">
    <text evidence="8">The sequence shown here is derived from an EMBL/GenBank/DDBJ whole genome shotgun (WGS) entry which is preliminary data.</text>
</comment>
<reference evidence="9" key="1">
    <citation type="submission" date="2023-07" db="EMBL/GenBank/DDBJ databases">
        <title>30 novel species of actinomycetes from the DSMZ collection.</title>
        <authorList>
            <person name="Nouioui I."/>
        </authorList>
    </citation>
    <scope>NUCLEOTIDE SEQUENCE [LARGE SCALE GENOMIC DNA]</scope>
    <source>
        <strain evidence="9">DSM 42041</strain>
    </source>
</reference>
<evidence type="ECO:0000256" key="7">
    <source>
        <dbReference type="SAM" id="MobiDB-lite"/>
    </source>
</evidence>
<evidence type="ECO:0000256" key="5">
    <source>
        <dbReference type="ARBA" id="ARBA00022825"/>
    </source>
</evidence>
<dbReference type="GO" id="GO:0006508">
    <property type="term" value="P:proteolysis"/>
    <property type="evidence" value="ECO:0007669"/>
    <property type="project" value="UniProtKB-KW"/>
</dbReference>
<feature type="compositionally biased region" description="Acidic residues" evidence="7">
    <location>
        <begin position="204"/>
        <end position="215"/>
    </location>
</feature>
<keyword evidence="3 8" id="KW-0645">Protease</keyword>
<evidence type="ECO:0000256" key="1">
    <source>
        <dbReference type="ARBA" id="ARBA00007039"/>
    </source>
</evidence>
<dbReference type="PRINTS" id="PR00127">
    <property type="entry name" value="CLPPROTEASEP"/>
</dbReference>
<dbReference type="Pfam" id="PF00574">
    <property type="entry name" value="CLP_protease"/>
    <property type="match status" value="1"/>
</dbReference>
<feature type="region of interest" description="Disordered" evidence="7">
    <location>
        <begin position="360"/>
        <end position="405"/>
    </location>
</feature>
<evidence type="ECO:0000256" key="6">
    <source>
        <dbReference type="RuleBase" id="RU003567"/>
    </source>
</evidence>
<keyword evidence="5" id="KW-0720">Serine protease</keyword>
<dbReference type="InterPro" id="IPR001907">
    <property type="entry name" value="ClpP"/>
</dbReference>